<dbReference type="Proteomes" id="UP000321805">
    <property type="component" value="Chromosome"/>
</dbReference>
<accession>A0A5B8UCK7</accession>
<dbReference type="InterPro" id="IPR006115">
    <property type="entry name" value="6PGDH_NADP-bd"/>
</dbReference>
<reference evidence="7 8" key="1">
    <citation type="journal article" date="2018" name="J. Microbiol.">
        <title>Baekduia soli gen. nov., sp. nov., a novel bacterium isolated from the soil of Baekdu Mountain and proposal of a novel family name, Baekduiaceae fam. nov.</title>
        <authorList>
            <person name="An D.S."/>
            <person name="Siddiqi M.Z."/>
            <person name="Kim K.H."/>
            <person name="Yu H.S."/>
            <person name="Im W.T."/>
        </authorList>
    </citation>
    <scope>NUCLEOTIDE SEQUENCE [LARGE SCALE GENOMIC DNA]</scope>
    <source>
        <strain evidence="7 8">BR7-21</strain>
    </source>
</reference>
<dbReference type="PIRSF" id="PIRSF000103">
    <property type="entry name" value="HIBADH"/>
    <property type="match status" value="1"/>
</dbReference>
<dbReference type="InterPro" id="IPR008927">
    <property type="entry name" value="6-PGluconate_DH-like_C_sf"/>
</dbReference>
<dbReference type="SUPFAM" id="SSF51735">
    <property type="entry name" value="NAD(P)-binding Rossmann-fold domains"/>
    <property type="match status" value="1"/>
</dbReference>
<dbReference type="InterPro" id="IPR036291">
    <property type="entry name" value="NAD(P)-bd_dom_sf"/>
</dbReference>
<evidence type="ECO:0000313" key="7">
    <source>
        <dbReference type="EMBL" id="QEC50760.1"/>
    </source>
</evidence>
<protein>
    <submittedName>
        <fullName evidence="7">NAD(P)-dependent oxidoreductase</fullName>
    </submittedName>
</protein>
<feature type="active site" evidence="4">
    <location>
        <position position="168"/>
    </location>
</feature>
<feature type="domain" description="6-phosphogluconate dehydrogenase NADP-binding" evidence="5">
    <location>
        <begin position="3"/>
        <end position="159"/>
    </location>
</feature>
<evidence type="ECO:0000256" key="1">
    <source>
        <dbReference type="ARBA" id="ARBA00009080"/>
    </source>
</evidence>
<sequence>MPSIAMIGLGNMGSRMGGRLRDAGHVVHGSDVVDGRAAQLGLEPAAGTGAATAAADIVLLSLPSDAAIATAMAGPDGVIGAARPGQLVIDLSTATPGNAARWERELEARGAAFLDAGISGGPGGADAGTLTLMVGGRAELIERAQGVFDVIGSRVFHCGAAGAGHATKVVNNYLNGMNLAATAEALVVGVKAGLDPRQLLEVINASTGANWASEHRFPRIVEGDYIEGGLTNALMAKDLDLYLGLADALDVPAALGAACRTTFTVAMATGYRDRVSNTVVDAIGDLAGGVRVQPDGDRPKDTT</sequence>
<keyword evidence="2" id="KW-0560">Oxidoreductase</keyword>
<dbReference type="OrthoDB" id="3185659at2"/>
<dbReference type="Pfam" id="PF14833">
    <property type="entry name" value="NAD_binding_11"/>
    <property type="match status" value="1"/>
</dbReference>
<name>A0A5B8UCK7_9ACTN</name>
<evidence type="ECO:0000256" key="2">
    <source>
        <dbReference type="ARBA" id="ARBA00023002"/>
    </source>
</evidence>
<dbReference type="GO" id="GO:0016616">
    <property type="term" value="F:oxidoreductase activity, acting on the CH-OH group of donors, NAD or NADP as acceptor"/>
    <property type="evidence" value="ECO:0007669"/>
    <property type="project" value="TreeGrafter"/>
</dbReference>
<gene>
    <name evidence="7" type="ORF">FSW04_13010</name>
</gene>
<organism evidence="7 8">
    <name type="scientific">Baekduia soli</name>
    <dbReference type="NCBI Taxonomy" id="496014"/>
    <lineage>
        <taxon>Bacteria</taxon>
        <taxon>Bacillati</taxon>
        <taxon>Actinomycetota</taxon>
        <taxon>Thermoleophilia</taxon>
        <taxon>Solirubrobacterales</taxon>
        <taxon>Baekduiaceae</taxon>
        <taxon>Baekduia</taxon>
    </lineage>
</organism>
<evidence type="ECO:0000313" key="8">
    <source>
        <dbReference type="Proteomes" id="UP000321805"/>
    </source>
</evidence>
<dbReference type="PANTHER" id="PTHR22981:SF7">
    <property type="entry name" value="3-HYDROXYISOBUTYRATE DEHYDROGENASE, MITOCHONDRIAL"/>
    <property type="match status" value="1"/>
</dbReference>
<dbReference type="EMBL" id="CP042430">
    <property type="protein sequence ID" value="QEC50760.1"/>
    <property type="molecule type" value="Genomic_DNA"/>
</dbReference>
<evidence type="ECO:0000256" key="4">
    <source>
        <dbReference type="PIRSR" id="PIRSR000103-1"/>
    </source>
</evidence>
<keyword evidence="8" id="KW-1185">Reference proteome</keyword>
<comment type="similarity">
    <text evidence="1">Belongs to the HIBADH-related family.</text>
</comment>
<dbReference type="GO" id="GO:0051287">
    <property type="term" value="F:NAD binding"/>
    <property type="evidence" value="ECO:0007669"/>
    <property type="project" value="InterPro"/>
</dbReference>
<feature type="domain" description="3-hydroxyisobutyrate dehydrogenase-like NAD-binding" evidence="6">
    <location>
        <begin position="162"/>
        <end position="277"/>
    </location>
</feature>
<proteinExistence type="inferred from homology"/>
<dbReference type="PANTHER" id="PTHR22981">
    <property type="entry name" value="3-HYDROXYISOBUTYRATE DEHYDROGENASE-RELATED"/>
    <property type="match status" value="1"/>
</dbReference>
<dbReference type="SUPFAM" id="SSF48179">
    <property type="entry name" value="6-phosphogluconate dehydrogenase C-terminal domain-like"/>
    <property type="match status" value="1"/>
</dbReference>
<dbReference type="Gene3D" id="3.40.50.720">
    <property type="entry name" value="NAD(P)-binding Rossmann-like Domain"/>
    <property type="match status" value="1"/>
</dbReference>
<dbReference type="InterPro" id="IPR029154">
    <property type="entry name" value="HIBADH-like_NADP-bd"/>
</dbReference>
<evidence type="ECO:0000256" key="3">
    <source>
        <dbReference type="ARBA" id="ARBA00023027"/>
    </source>
</evidence>
<dbReference type="AlphaFoldDB" id="A0A5B8UCK7"/>
<evidence type="ECO:0000259" key="6">
    <source>
        <dbReference type="Pfam" id="PF14833"/>
    </source>
</evidence>
<dbReference type="GO" id="GO:0050661">
    <property type="term" value="F:NADP binding"/>
    <property type="evidence" value="ECO:0007669"/>
    <property type="project" value="InterPro"/>
</dbReference>
<dbReference type="Pfam" id="PF03446">
    <property type="entry name" value="NAD_binding_2"/>
    <property type="match status" value="1"/>
</dbReference>
<dbReference type="InterPro" id="IPR013328">
    <property type="entry name" value="6PGD_dom2"/>
</dbReference>
<dbReference type="Gene3D" id="1.10.1040.10">
    <property type="entry name" value="N-(1-d-carboxylethyl)-l-norvaline Dehydrogenase, domain 2"/>
    <property type="match status" value="1"/>
</dbReference>
<dbReference type="KEGG" id="bsol:FSW04_13010"/>
<evidence type="ECO:0000259" key="5">
    <source>
        <dbReference type="Pfam" id="PF03446"/>
    </source>
</evidence>
<dbReference type="InterPro" id="IPR015815">
    <property type="entry name" value="HIBADH-related"/>
</dbReference>
<keyword evidence="3" id="KW-0520">NAD</keyword>